<name>A0ACB8V9I6_9TELE</name>
<evidence type="ECO:0000313" key="1">
    <source>
        <dbReference type="EMBL" id="KAI3352219.1"/>
    </source>
</evidence>
<reference evidence="1" key="1">
    <citation type="submission" date="2022-04" db="EMBL/GenBank/DDBJ databases">
        <title>Jade perch genome.</title>
        <authorList>
            <person name="Chao B."/>
        </authorList>
    </citation>
    <scope>NUCLEOTIDE SEQUENCE</scope>
    <source>
        <strain evidence="1">CB-2022</strain>
    </source>
</reference>
<gene>
    <name evidence="1" type="ORF">L3Q82_005577</name>
</gene>
<evidence type="ECO:0000313" key="2">
    <source>
        <dbReference type="Proteomes" id="UP000831701"/>
    </source>
</evidence>
<protein>
    <submittedName>
        <fullName evidence="1">Uncharacterized protein</fullName>
    </submittedName>
</protein>
<proteinExistence type="predicted"/>
<sequence>MAEVKVKKETNLSDPAEIENRIKELCHQFPHGITDQVIQNDMPHLEPQHRAMAINKLLSLGQLDLLRNSSGLLYRLKDTQSASKMKGSDNQEKLVYQIIEDAGNKGIWSRDIRFKSNLPLTEINKILKNLESKKLIKAVKSVAPDRSVTGGAWYSDQDFESEFVEVLNQQCFKFLQSKAEAARDSKQSPMVQRNSSFATSHEVWKYICELGISKVDLSMDDIETILNTLIYDGKVEMTVIAAKEGTVGSVDGQMKLYRGVNPVLQPTGLVRTPCGLCPVTQHAKHTYEAELQVSAGPAVSSSPQNPHLESLNEKKGLKVCPVVCPQVFDDCHEGGEISPSNCVYMMEWLDF</sequence>
<dbReference type="Proteomes" id="UP000831701">
    <property type="component" value="Chromosome 23"/>
</dbReference>
<keyword evidence="2" id="KW-1185">Reference proteome</keyword>
<accession>A0ACB8V9I6</accession>
<dbReference type="EMBL" id="CM041553">
    <property type="protein sequence ID" value="KAI3352219.1"/>
    <property type="molecule type" value="Genomic_DNA"/>
</dbReference>
<organism evidence="1 2">
    <name type="scientific">Scortum barcoo</name>
    <name type="common">barcoo grunter</name>
    <dbReference type="NCBI Taxonomy" id="214431"/>
    <lineage>
        <taxon>Eukaryota</taxon>
        <taxon>Metazoa</taxon>
        <taxon>Chordata</taxon>
        <taxon>Craniata</taxon>
        <taxon>Vertebrata</taxon>
        <taxon>Euteleostomi</taxon>
        <taxon>Actinopterygii</taxon>
        <taxon>Neopterygii</taxon>
        <taxon>Teleostei</taxon>
        <taxon>Neoteleostei</taxon>
        <taxon>Acanthomorphata</taxon>
        <taxon>Eupercaria</taxon>
        <taxon>Centrarchiformes</taxon>
        <taxon>Terapontoidei</taxon>
        <taxon>Terapontidae</taxon>
        <taxon>Scortum</taxon>
    </lineage>
</organism>
<comment type="caution">
    <text evidence="1">The sequence shown here is derived from an EMBL/GenBank/DDBJ whole genome shotgun (WGS) entry which is preliminary data.</text>
</comment>